<comment type="similarity">
    <text evidence="6">Belongs to the inorganic carbon transporter (TC 9.A.2) DabA family.</text>
</comment>
<keyword evidence="8" id="KW-1185">Reference proteome</keyword>
<dbReference type="Proteomes" id="UP001324634">
    <property type="component" value="Chromosome"/>
</dbReference>
<name>A0AAX4HVN1_9BACT</name>
<dbReference type="GO" id="GO:0008270">
    <property type="term" value="F:zinc ion binding"/>
    <property type="evidence" value="ECO:0007669"/>
    <property type="project" value="UniProtKB-UniRule"/>
</dbReference>
<organism evidence="7 8">
    <name type="scientific">Peredibacter starrii</name>
    <dbReference type="NCBI Taxonomy" id="28202"/>
    <lineage>
        <taxon>Bacteria</taxon>
        <taxon>Pseudomonadati</taxon>
        <taxon>Bdellovibrionota</taxon>
        <taxon>Bacteriovoracia</taxon>
        <taxon>Bacteriovoracales</taxon>
        <taxon>Bacteriovoracaceae</taxon>
        <taxon>Peredibacter</taxon>
    </lineage>
</organism>
<dbReference type="PANTHER" id="PTHR38344">
    <property type="entry name" value="UPF0753 PROTEIN AQ_863"/>
    <property type="match status" value="1"/>
</dbReference>
<comment type="subunit">
    <text evidence="6">Forms a complex with DabB.</text>
</comment>
<proteinExistence type="inferred from homology"/>
<keyword evidence="3 6" id="KW-0479">Metal-binding</keyword>
<evidence type="ECO:0000256" key="5">
    <source>
        <dbReference type="ARBA" id="ARBA00023136"/>
    </source>
</evidence>
<evidence type="ECO:0000313" key="7">
    <source>
        <dbReference type="EMBL" id="WPU67051.1"/>
    </source>
</evidence>
<evidence type="ECO:0000256" key="1">
    <source>
        <dbReference type="ARBA" id="ARBA00022448"/>
    </source>
</evidence>
<dbReference type="RefSeq" id="WP_321399861.1">
    <property type="nucleotide sequence ID" value="NZ_CP139487.1"/>
</dbReference>
<dbReference type="PANTHER" id="PTHR38344:SF1">
    <property type="entry name" value="INORGANIC CARBON TRANSPORTER SUBUNIT DABA-RELATED"/>
    <property type="match status" value="1"/>
</dbReference>
<reference evidence="7 8" key="1">
    <citation type="submission" date="2023-11" db="EMBL/GenBank/DDBJ databases">
        <title>Peredibacter starrii A3.12.</title>
        <authorList>
            <person name="Mitchell R.J."/>
        </authorList>
    </citation>
    <scope>NUCLEOTIDE SEQUENCE [LARGE SCALE GENOMIC DNA]</scope>
    <source>
        <strain evidence="7 8">A3.12</strain>
    </source>
</reference>
<feature type="binding site" evidence="6">
    <location>
        <position position="408"/>
    </location>
    <ligand>
        <name>Zn(2+)</name>
        <dbReference type="ChEBI" id="CHEBI:29105"/>
    </ligand>
</feature>
<feature type="binding site" evidence="6">
    <location>
        <position position="406"/>
    </location>
    <ligand>
        <name>Zn(2+)</name>
        <dbReference type="ChEBI" id="CHEBI:29105"/>
    </ligand>
</feature>
<keyword evidence="2 6" id="KW-1003">Cell membrane</keyword>
<evidence type="ECO:0000313" key="8">
    <source>
        <dbReference type="Proteomes" id="UP001324634"/>
    </source>
</evidence>
<gene>
    <name evidence="6" type="primary">dabA</name>
    <name evidence="7" type="ORF">SOO65_09830</name>
</gene>
<sequence>MDFNQLISRIRTKLPIQNPLHGFVHNNILLMFENQDFHNAVKEAGVLYRARPYWQEHKYIQRYKEGKITDQDIFRAIDHYAGTYPSIESMDALQLSTKEFFYRLMFSEMNFNDDEDQQSINDQHLWNLCVEKMHGQSLTLRRSPVKWRGKEYWEKYHNESYALSVHPFIIRLISSYLDQGQSFWQNPFVNKGFWSFFSFDVEALKGFTTGWQNVLIEKVLAVKDQRPEDIIQNELKRMEIPEDVWESYILEILFDLKGWSGMVNKLELEPWQATVKAPEIKLVDYIAALILIESAMDQYHAEEQSIELSMIRGRKQNIDLKGFQLSLALYQITNSFKLDQRWMQRFEPATLLKIIDEIDEAEGVHRVRLWHEAYEHHFYREAIEAVAEHSKDVKDQPIGPAQVMFCIDDREESIRRHLEEIDPIVKTYGVVGFFGVDMKFASIKSSRLVAQCPPVVTPSRIISEVPRDSQSAKTFERWNVMTGGGNLALYYHSRTMFRGFFSTIFLGVASMFPMFMQVFFPEKTRDLKNKVMGTFTPVPKTEISLDQSDAQHGYSKPEMAKIVQAILDMCGIKNEYAPLVVLLAHGSSSNNNPFRQAYGCGACGGNAGIPNSRAFAKMANDPEVRAELAKLGYPIPKDTFFVSGFHDTCTDEIHFFNLELMPESHKSEFEKLRKNLNEAGARNAFERCQRFSSESAKSSPMEALKHVKERAVDLAQPRPEYGHSSNALAIVGRREMTRGLYLNRRAFLHTYDWRLDPDGSILKSVVVGGVPVAVNINMDYYFSSVDNENFGCGSKLPLNMTSLLGVMTGSQSDLRIGLARQMVEIHEPIRNLTMIEAPLARVKNLFDNHPRLKNILYHHWMRLVVIDPETNQWHLFGHNDFTALTFEKSKMKHFATSVDLINKTHTEEDFAEIG</sequence>
<dbReference type="InterPro" id="IPR018752">
    <property type="entry name" value="DabA"/>
</dbReference>
<dbReference type="KEGG" id="psti:SOO65_09830"/>
<evidence type="ECO:0000256" key="3">
    <source>
        <dbReference type="ARBA" id="ARBA00022723"/>
    </source>
</evidence>
<dbReference type="HAMAP" id="MF_01871">
    <property type="entry name" value="DabA"/>
    <property type="match status" value="1"/>
</dbReference>
<dbReference type="EMBL" id="CP139487">
    <property type="protein sequence ID" value="WPU67051.1"/>
    <property type="molecule type" value="Genomic_DNA"/>
</dbReference>
<comment type="cofactor">
    <cofactor evidence="6">
        <name>Zn(2+)</name>
        <dbReference type="ChEBI" id="CHEBI:29105"/>
    </cofactor>
</comment>
<evidence type="ECO:0000256" key="4">
    <source>
        <dbReference type="ARBA" id="ARBA00022833"/>
    </source>
</evidence>
<comment type="function">
    <text evidence="6">Part of an energy-coupled inorganic carbon pump.</text>
</comment>
<comment type="subcellular location">
    <subcellularLocation>
        <location evidence="6">Cell membrane</location>
        <topology evidence="6">Peripheral membrane protein</topology>
    </subcellularLocation>
</comment>
<evidence type="ECO:0000256" key="2">
    <source>
        <dbReference type="ARBA" id="ARBA00022475"/>
    </source>
</evidence>
<dbReference type="AlphaFoldDB" id="A0AAX4HVN1"/>
<accession>A0AAX4HVN1</accession>
<dbReference type="Pfam" id="PF10070">
    <property type="entry name" value="DabA"/>
    <property type="match status" value="1"/>
</dbReference>
<protein>
    <recommendedName>
        <fullName evidence="6">Probable inorganic carbon transporter subunit DabA</fullName>
    </recommendedName>
</protein>
<feature type="binding site" evidence="6">
    <location>
        <position position="585"/>
    </location>
    <ligand>
        <name>Zn(2+)</name>
        <dbReference type="ChEBI" id="CHEBI:29105"/>
    </ligand>
</feature>
<keyword evidence="1 6" id="KW-0813">Transport</keyword>
<keyword evidence="4 6" id="KW-0862">Zinc</keyword>
<feature type="binding site" evidence="6">
    <location>
        <position position="600"/>
    </location>
    <ligand>
        <name>Zn(2+)</name>
        <dbReference type="ChEBI" id="CHEBI:29105"/>
    </ligand>
</feature>
<dbReference type="GO" id="GO:0005886">
    <property type="term" value="C:plasma membrane"/>
    <property type="evidence" value="ECO:0007669"/>
    <property type="project" value="UniProtKB-SubCell"/>
</dbReference>
<evidence type="ECO:0000256" key="6">
    <source>
        <dbReference type="HAMAP-Rule" id="MF_01871"/>
    </source>
</evidence>
<keyword evidence="5 6" id="KW-0472">Membrane</keyword>